<feature type="compositionally biased region" description="Basic and acidic residues" evidence="1">
    <location>
        <begin position="32"/>
        <end position="45"/>
    </location>
</feature>
<proteinExistence type="predicted"/>
<dbReference type="EMBL" id="VFQE01000001">
    <property type="protein sequence ID" value="TQN42697.1"/>
    <property type="molecule type" value="Genomic_DNA"/>
</dbReference>
<organism evidence="2 3">
    <name type="scientific">Blastococcus colisei</name>
    <dbReference type="NCBI Taxonomy" id="1564162"/>
    <lineage>
        <taxon>Bacteria</taxon>
        <taxon>Bacillati</taxon>
        <taxon>Actinomycetota</taxon>
        <taxon>Actinomycetes</taxon>
        <taxon>Geodermatophilales</taxon>
        <taxon>Geodermatophilaceae</taxon>
        <taxon>Blastococcus</taxon>
    </lineage>
</organism>
<evidence type="ECO:0000313" key="2">
    <source>
        <dbReference type="EMBL" id="TQN42697.1"/>
    </source>
</evidence>
<accession>A0A543PF61</accession>
<keyword evidence="3" id="KW-1185">Reference proteome</keyword>
<evidence type="ECO:0000313" key="3">
    <source>
        <dbReference type="Proteomes" id="UP000319865"/>
    </source>
</evidence>
<gene>
    <name evidence="2" type="ORF">FHU33_2104</name>
</gene>
<feature type="region of interest" description="Disordered" evidence="1">
    <location>
        <begin position="1"/>
        <end position="56"/>
    </location>
</feature>
<dbReference type="AlphaFoldDB" id="A0A543PF61"/>
<name>A0A543PF61_9ACTN</name>
<protein>
    <submittedName>
        <fullName evidence="2">Uncharacterized protein</fullName>
    </submittedName>
</protein>
<sequence length="56" mass="6370">MAQRPLERLDLLFTSTPEGARDRTSVENTARLQRDRDPRDSRGISHPEVTLLPNSP</sequence>
<reference evidence="2 3" key="1">
    <citation type="submission" date="2019-06" db="EMBL/GenBank/DDBJ databases">
        <title>Sequencing the genomes of 1000 actinobacteria strains.</title>
        <authorList>
            <person name="Klenk H.-P."/>
        </authorList>
    </citation>
    <scope>NUCLEOTIDE SEQUENCE [LARGE SCALE GENOMIC DNA]</scope>
    <source>
        <strain evidence="2 3">DSM 46837</strain>
    </source>
</reference>
<feature type="compositionally biased region" description="Basic and acidic residues" evidence="1">
    <location>
        <begin position="1"/>
        <end position="10"/>
    </location>
</feature>
<evidence type="ECO:0000256" key="1">
    <source>
        <dbReference type="SAM" id="MobiDB-lite"/>
    </source>
</evidence>
<comment type="caution">
    <text evidence="2">The sequence shown here is derived from an EMBL/GenBank/DDBJ whole genome shotgun (WGS) entry which is preliminary data.</text>
</comment>
<dbReference type="Proteomes" id="UP000319865">
    <property type="component" value="Unassembled WGS sequence"/>
</dbReference>